<comment type="caution">
    <text evidence="2">The sequence shown here is derived from an EMBL/GenBank/DDBJ whole genome shotgun (WGS) entry which is preliminary data.</text>
</comment>
<dbReference type="AlphaFoldDB" id="A0A542XQW7"/>
<keyword evidence="4" id="KW-1185">Reference proteome</keyword>
<protein>
    <submittedName>
        <fullName evidence="2">Uncharacterized protein</fullName>
    </submittedName>
</protein>
<dbReference type="EMBL" id="VFOL01000001">
    <property type="protein sequence ID" value="TQL38231.1"/>
    <property type="molecule type" value="Genomic_DNA"/>
</dbReference>
<reference evidence="1 4" key="2">
    <citation type="submission" date="2021-03" db="EMBL/GenBank/DDBJ databases">
        <title>Whole genome shotgun sequence of Salinispora arenicola NBRC 105043.</title>
        <authorList>
            <person name="Komaki H."/>
            <person name="Tamura T."/>
        </authorList>
    </citation>
    <scope>NUCLEOTIDE SEQUENCE [LARGE SCALE GENOMIC DNA]</scope>
    <source>
        <strain evidence="1 4">NBRC 105043</strain>
    </source>
</reference>
<accession>A0A542XQW7</accession>
<gene>
    <name evidence="2" type="ORF">FB564_3424</name>
    <name evidence="1" type="ORF">Sar04_23850</name>
</gene>
<reference evidence="2 3" key="1">
    <citation type="submission" date="2019-06" db="EMBL/GenBank/DDBJ databases">
        <title>Sequencing the genomes of 1000 actinobacteria strains.</title>
        <authorList>
            <person name="Klenk H.-P."/>
        </authorList>
    </citation>
    <scope>NUCLEOTIDE SEQUENCE [LARGE SCALE GENOMIC DNA]</scope>
    <source>
        <strain evidence="2 3">DSM 44819</strain>
    </source>
</reference>
<proteinExistence type="predicted"/>
<sequence length="141" mass="15183">MTISPDMVAYIRTMVKGEYAENDRIEARLDDQGWDGFGTLLGAVFYFAVNHRFPHGASPDEVIRFVSEMRSTTAGGPETDATSAERLINAALDPSIDTDTDPKLAGRIQGLTILHTLGAGAISDEELDDLLVEASALASRV</sequence>
<evidence type="ECO:0000313" key="1">
    <source>
        <dbReference type="EMBL" id="GIM85649.1"/>
    </source>
</evidence>
<name>A0A542XQW7_SALAC</name>
<evidence type="ECO:0000313" key="2">
    <source>
        <dbReference type="EMBL" id="TQL38231.1"/>
    </source>
</evidence>
<dbReference type="Proteomes" id="UP000315983">
    <property type="component" value="Unassembled WGS sequence"/>
</dbReference>
<dbReference type="Proteomes" id="UP000677457">
    <property type="component" value="Unassembled WGS sequence"/>
</dbReference>
<dbReference type="EMBL" id="BOQM01000015">
    <property type="protein sequence ID" value="GIM85649.1"/>
    <property type="molecule type" value="Genomic_DNA"/>
</dbReference>
<evidence type="ECO:0000313" key="4">
    <source>
        <dbReference type="Proteomes" id="UP000677457"/>
    </source>
</evidence>
<organism evidence="2 3">
    <name type="scientific">Salinispora arenicola</name>
    <dbReference type="NCBI Taxonomy" id="168697"/>
    <lineage>
        <taxon>Bacteria</taxon>
        <taxon>Bacillati</taxon>
        <taxon>Actinomycetota</taxon>
        <taxon>Actinomycetes</taxon>
        <taxon>Micromonosporales</taxon>
        <taxon>Micromonosporaceae</taxon>
        <taxon>Salinispora</taxon>
    </lineage>
</organism>
<evidence type="ECO:0000313" key="3">
    <source>
        <dbReference type="Proteomes" id="UP000315983"/>
    </source>
</evidence>